<proteinExistence type="predicted"/>
<dbReference type="WBParaSite" id="EN70_12342">
    <property type="protein sequence ID" value="EN70_12342"/>
    <property type="gene ID" value="EN70_12342"/>
</dbReference>
<reference evidence="1" key="1">
    <citation type="submission" date="2012-04" db="EMBL/GenBank/DDBJ databases">
        <title>The Genome Sequence of Loa loa.</title>
        <authorList>
            <consortium name="The Broad Institute Genome Sequencing Platform"/>
            <consortium name="Broad Institute Genome Sequencing Center for Infectious Disease"/>
            <person name="Nutman T.B."/>
            <person name="Fink D.L."/>
            <person name="Russ C."/>
            <person name="Young S."/>
            <person name="Zeng Q."/>
            <person name="Gargeya S."/>
            <person name="Alvarado L."/>
            <person name="Berlin A."/>
            <person name="Chapman S.B."/>
            <person name="Chen Z."/>
            <person name="Freedman E."/>
            <person name="Gellesch M."/>
            <person name="Goldberg J."/>
            <person name="Griggs A."/>
            <person name="Gujja S."/>
            <person name="Heilman E.R."/>
            <person name="Heiman D."/>
            <person name="Howarth C."/>
            <person name="Mehta T."/>
            <person name="Neiman D."/>
            <person name="Pearson M."/>
            <person name="Roberts A."/>
            <person name="Saif S."/>
            <person name="Shea T."/>
            <person name="Shenoy N."/>
            <person name="Sisk P."/>
            <person name="Stolte C."/>
            <person name="Sykes S."/>
            <person name="White J."/>
            <person name="Yandava C."/>
            <person name="Haas B."/>
            <person name="Henn M.R."/>
            <person name="Nusbaum C."/>
            <person name="Birren B."/>
        </authorList>
    </citation>
    <scope>NUCLEOTIDE SEQUENCE [LARGE SCALE GENOMIC DNA]</scope>
</reference>
<keyword evidence="1" id="KW-1185">Reference proteome</keyword>
<sequence>MLAKFETYRGLRDVPAPQPMPVLQLLNHAQVHFIGNNQLRIGEENLDDILEPNTVMMAFFARDEPEIVGTLYTEGRHSTSYHNLLK</sequence>
<protein>
    <submittedName>
        <fullName evidence="2">Ubiquitinyl hydrolase 1</fullName>
    </submittedName>
</protein>
<reference evidence="2" key="2">
    <citation type="submission" date="2016-11" db="UniProtKB">
        <authorList>
            <consortium name="WormBaseParasite"/>
        </authorList>
    </citation>
    <scope>IDENTIFICATION</scope>
</reference>
<dbReference type="Proteomes" id="UP000095285">
    <property type="component" value="Unassembled WGS sequence"/>
</dbReference>
<organism evidence="1 2">
    <name type="scientific">Loa loa</name>
    <name type="common">Eye worm</name>
    <name type="synonym">Filaria loa</name>
    <dbReference type="NCBI Taxonomy" id="7209"/>
    <lineage>
        <taxon>Eukaryota</taxon>
        <taxon>Metazoa</taxon>
        <taxon>Ecdysozoa</taxon>
        <taxon>Nematoda</taxon>
        <taxon>Chromadorea</taxon>
        <taxon>Rhabditida</taxon>
        <taxon>Spirurina</taxon>
        <taxon>Spiruromorpha</taxon>
        <taxon>Filarioidea</taxon>
        <taxon>Onchocercidae</taxon>
        <taxon>Loa</taxon>
    </lineage>
</organism>
<evidence type="ECO:0000313" key="1">
    <source>
        <dbReference type="Proteomes" id="UP000095285"/>
    </source>
</evidence>
<accession>A0A1I7VCT2</accession>
<dbReference type="AlphaFoldDB" id="A0A1I7VCT2"/>
<evidence type="ECO:0000313" key="2">
    <source>
        <dbReference type="WBParaSite" id="EN70_12342"/>
    </source>
</evidence>
<name>A0A1I7VCT2_LOALO</name>